<dbReference type="KEGG" id="hrr:HZS55_21310"/>
<protein>
    <submittedName>
        <fullName evidence="8">TVP38/TMEM64 family protein</fullName>
    </submittedName>
</protein>
<keyword evidence="5 6" id="KW-0472">Membrane</keyword>
<evidence type="ECO:0000259" key="7">
    <source>
        <dbReference type="Pfam" id="PF09335"/>
    </source>
</evidence>
<evidence type="ECO:0000313" key="9">
    <source>
        <dbReference type="Proteomes" id="UP000509667"/>
    </source>
</evidence>
<gene>
    <name evidence="8" type="ORF">HZS55_21310</name>
</gene>
<dbReference type="Pfam" id="PF09335">
    <property type="entry name" value="VTT_dom"/>
    <property type="match status" value="1"/>
</dbReference>
<proteinExistence type="predicted"/>
<evidence type="ECO:0000256" key="2">
    <source>
        <dbReference type="ARBA" id="ARBA00022475"/>
    </source>
</evidence>
<dbReference type="GO" id="GO:0005886">
    <property type="term" value="C:plasma membrane"/>
    <property type="evidence" value="ECO:0007669"/>
    <property type="project" value="UniProtKB-SubCell"/>
</dbReference>
<dbReference type="AlphaFoldDB" id="A0A7D5PDD9"/>
<keyword evidence="3 6" id="KW-0812">Transmembrane</keyword>
<dbReference type="PANTHER" id="PTHR12677">
    <property type="entry name" value="GOLGI APPARATUS MEMBRANE PROTEIN TVP38-RELATED"/>
    <property type="match status" value="1"/>
</dbReference>
<evidence type="ECO:0000256" key="1">
    <source>
        <dbReference type="ARBA" id="ARBA00004651"/>
    </source>
</evidence>
<evidence type="ECO:0000256" key="5">
    <source>
        <dbReference type="ARBA" id="ARBA00023136"/>
    </source>
</evidence>
<feature type="transmembrane region" description="Helical" evidence="6">
    <location>
        <begin position="84"/>
        <end position="108"/>
    </location>
</feature>
<organism evidence="8 9">
    <name type="scientific">Halosimplex rubrum</name>
    <dbReference type="NCBI Taxonomy" id="869889"/>
    <lineage>
        <taxon>Archaea</taxon>
        <taxon>Methanobacteriati</taxon>
        <taxon>Methanobacteriota</taxon>
        <taxon>Stenosarchaea group</taxon>
        <taxon>Halobacteria</taxon>
        <taxon>Halobacteriales</taxon>
        <taxon>Haloarculaceae</taxon>
        <taxon>Halosimplex</taxon>
    </lineage>
</organism>
<keyword evidence="9" id="KW-1185">Reference proteome</keyword>
<evidence type="ECO:0000256" key="6">
    <source>
        <dbReference type="SAM" id="Phobius"/>
    </source>
</evidence>
<name>A0A7D5PDD9_9EURY</name>
<feature type="transmembrane region" description="Helical" evidence="6">
    <location>
        <begin position="196"/>
        <end position="215"/>
    </location>
</feature>
<keyword evidence="4 6" id="KW-1133">Transmembrane helix</keyword>
<keyword evidence="2" id="KW-1003">Cell membrane</keyword>
<dbReference type="RefSeq" id="WP_179911947.1">
    <property type="nucleotide sequence ID" value="NZ_CP058910.1"/>
</dbReference>
<dbReference type="Proteomes" id="UP000509667">
    <property type="component" value="Chromosome"/>
</dbReference>
<feature type="transmembrane region" description="Helical" evidence="6">
    <location>
        <begin position="12"/>
        <end position="30"/>
    </location>
</feature>
<feature type="transmembrane region" description="Helical" evidence="6">
    <location>
        <begin position="169"/>
        <end position="189"/>
    </location>
</feature>
<accession>A0A7D5PDD9</accession>
<dbReference type="OrthoDB" id="235837at2157"/>
<evidence type="ECO:0000313" key="8">
    <source>
        <dbReference type="EMBL" id="QLH80079.1"/>
    </source>
</evidence>
<feature type="domain" description="VTT" evidence="7">
    <location>
        <begin position="72"/>
        <end position="188"/>
    </location>
</feature>
<comment type="subcellular location">
    <subcellularLocation>
        <location evidence="1">Cell membrane</location>
        <topology evidence="1">Multi-pass membrane protein</topology>
    </subcellularLocation>
</comment>
<dbReference type="GeneID" id="56080459"/>
<evidence type="ECO:0000256" key="4">
    <source>
        <dbReference type="ARBA" id="ARBA00022989"/>
    </source>
</evidence>
<dbReference type="EMBL" id="CP058910">
    <property type="protein sequence ID" value="QLH80079.1"/>
    <property type="molecule type" value="Genomic_DNA"/>
</dbReference>
<evidence type="ECO:0000256" key="3">
    <source>
        <dbReference type="ARBA" id="ARBA00022692"/>
    </source>
</evidence>
<dbReference type="PANTHER" id="PTHR12677:SF59">
    <property type="entry name" value="GOLGI APPARATUS MEMBRANE PROTEIN TVP38-RELATED"/>
    <property type="match status" value="1"/>
</dbReference>
<sequence>MKLFSSTVSRTQKVVILSIAVAGTIALYLLSHQFLPNLLDVTTLRQWIDSFGIFAPAIFVLLQTTQVIFAPIPGQLLALSGGYVFGPFYGTIYSLLGVAIGSGIAFLLTKRHGRPVVERVFHEDMIARFDGFVDRVGLVGFTAFIMLPGLPDDAVCFIAGLTEWRLRTFMVAIIIGRFPAYVLTVYAGGEFASGRFVVGGALIGVLVVFSIVGYLKQDAILDWISRIERRIRP</sequence>
<dbReference type="InterPro" id="IPR032816">
    <property type="entry name" value="VTT_dom"/>
</dbReference>
<feature type="transmembrane region" description="Helical" evidence="6">
    <location>
        <begin position="51"/>
        <end position="72"/>
    </location>
</feature>
<reference evidence="8 9" key="1">
    <citation type="submission" date="2020-07" db="EMBL/GenBank/DDBJ databases">
        <title>Halosimplex pelagicum sp. nov. and Halosimplex rubrum sp. nov., isolated from salted brown alga Laminaria, and emended description of the genus Halosimplex.</title>
        <authorList>
            <person name="Cui H."/>
        </authorList>
    </citation>
    <scope>NUCLEOTIDE SEQUENCE [LARGE SCALE GENOMIC DNA]</scope>
    <source>
        <strain evidence="8 9">R27</strain>
    </source>
</reference>
<dbReference type="InterPro" id="IPR015414">
    <property type="entry name" value="TMEM64"/>
</dbReference>